<keyword evidence="2" id="KW-1185">Reference proteome</keyword>
<dbReference type="RefSeq" id="WP_015156389.1">
    <property type="nucleotide sequence ID" value="NC_019695.1"/>
</dbReference>
<dbReference type="InterPro" id="IPR002696">
    <property type="entry name" value="Membr_insert_effic_factor_YidD"/>
</dbReference>
<name>K9U6H6_CHRTP</name>
<dbReference type="eggNOG" id="COG0759">
    <property type="taxonomic scope" value="Bacteria"/>
</dbReference>
<evidence type="ECO:0000313" key="1">
    <source>
        <dbReference type="EMBL" id="AFY89849.1"/>
    </source>
</evidence>
<dbReference type="AlphaFoldDB" id="K9U6H6"/>
<accession>K9U6H6</accession>
<dbReference type="OrthoDB" id="6629784at2"/>
<dbReference type="STRING" id="251229.Chro_4456"/>
<dbReference type="KEGG" id="cthe:Chro_4456"/>
<dbReference type="Proteomes" id="UP000010384">
    <property type="component" value="Chromosome"/>
</dbReference>
<sequence length="98" mass="11177">MLTSQWDEAARTVALNLIEFYQRSISPRKGFDYPHRILYGSQSCSSYVKHLLTNRSLSSAIKFSTQRFQACSRARQILKSQKTSAGFRCIVIPCCIPL</sequence>
<gene>
    <name evidence="1" type="ORF">Chro_4456</name>
</gene>
<organism evidence="1 2">
    <name type="scientific">Chroococcidiopsis thermalis (strain PCC 7203)</name>
    <dbReference type="NCBI Taxonomy" id="251229"/>
    <lineage>
        <taxon>Bacteria</taxon>
        <taxon>Bacillati</taxon>
        <taxon>Cyanobacteriota</taxon>
        <taxon>Cyanophyceae</taxon>
        <taxon>Chroococcidiopsidales</taxon>
        <taxon>Chroococcidiopsidaceae</taxon>
        <taxon>Chroococcidiopsis</taxon>
    </lineage>
</organism>
<dbReference type="HOGENOM" id="CLU_138959_1_1_3"/>
<evidence type="ECO:0000313" key="2">
    <source>
        <dbReference type="Proteomes" id="UP000010384"/>
    </source>
</evidence>
<reference evidence="1 2" key="1">
    <citation type="submission" date="2012-06" db="EMBL/GenBank/DDBJ databases">
        <title>Finished chromosome of genome of Chroococcidiopsis thermalis PCC 7203.</title>
        <authorList>
            <consortium name="US DOE Joint Genome Institute"/>
            <person name="Gugger M."/>
            <person name="Coursin T."/>
            <person name="Rippka R."/>
            <person name="Tandeau De Marsac N."/>
            <person name="Huntemann M."/>
            <person name="Wei C.-L."/>
            <person name="Han J."/>
            <person name="Detter J.C."/>
            <person name="Han C."/>
            <person name="Tapia R."/>
            <person name="Davenport K."/>
            <person name="Daligault H."/>
            <person name="Erkkila T."/>
            <person name="Gu W."/>
            <person name="Munk A.C.C."/>
            <person name="Teshima H."/>
            <person name="Xu Y."/>
            <person name="Chain P."/>
            <person name="Chen A."/>
            <person name="Krypides N."/>
            <person name="Mavromatis K."/>
            <person name="Markowitz V."/>
            <person name="Szeto E."/>
            <person name="Ivanova N."/>
            <person name="Mikhailova N."/>
            <person name="Ovchinnikova G."/>
            <person name="Pagani I."/>
            <person name="Pati A."/>
            <person name="Goodwin L."/>
            <person name="Peters L."/>
            <person name="Pitluck S."/>
            <person name="Woyke T."/>
            <person name="Kerfeld C."/>
        </authorList>
    </citation>
    <scope>NUCLEOTIDE SEQUENCE [LARGE SCALE GENOMIC DNA]</scope>
    <source>
        <strain evidence="1 2">PCC 7203</strain>
    </source>
</reference>
<dbReference type="NCBIfam" id="TIGR00278">
    <property type="entry name" value="membrane protein insertion efficiency factor YidD"/>
    <property type="match status" value="1"/>
</dbReference>
<proteinExistence type="predicted"/>
<dbReference type="EMBL" id="CP003597">
    <property type="protein sequence ID" value="AFY89849.1"/>
    <property type="molecule type" value="Genomic_DNA"/>
</dbReference>
<evidence type="ECO:0008006" key="3">
    <source>
        <dbReference type="Google" id="ProtNLM"/>
    </source>
</evidence>
<dbReference type="InParanoid" id="K9U6H6"/>
<protein>
    <recommendedName>
        <fullName evidence="3">Membrane protein insertion efficiency factor YidD</fullName>
    </recommendedName>
</protein>